<protein>
    <submittedName>
        <fullName evidence="3">Histidine kinase</fullName>
    </submittedName>
</protein>
<feature type="transmembrane region" description="Helical" evidence="1">
    <location>
        <begin position="12"/>
        <end position="30"/>
    </location>
</feature>
<dbReference type="GO" id="GO:0016020">
    <property type="term" value="C:membrane"/>
    <property type="evidence" value="ECO:0007669"/>
    <property type="project" value="InterPro"/>
</dbReference>
<dbReference type="Proteomes" id="UP000824108">
    <property type="component" value="Unassembled WGS sequence"/>
</dbReference>
<accession>A0A9D2GX71</accession>
<keyword evidence="3" id="KW-0418">Kinase</keyword>
<organism evidence="3 4">
    <name type="scientific">Candidatus Bacteroides merdavium</name>
    <dbReference type="NCBI Taxonomy" id="2838472"/>
    <lineage>
        <taxon>Bacteria</taxon>
        <taxon>Pseudomonadati</taxon>
        <taxon>Bacteroidota</taxon>
        <taxon>Bacteroidia</taxon>
        <taxon>Bacteroidales</taxon>
        <taxon>Bacteroidaceae</taxon>
        <taxon>Bacteroides</taxon>
    </lineage>
</organism>
<feature type="domain" description="Signal transduction histidine kinase internal region" evidence="2">
    <location>
        <begin position="163"/>
        <end position="240"/>
    </location>
</feature>
<gene>
    <name evidence="3" type="ORF">H9807_02760</name>
</gene>
<dbReference type="PANTHER" id="PTHR34220:SF7">
    <property type="entry name" value="SENSOR HISTIDINE KINASE YPDA"/>
    <property type="match status" value="1"/>
</dbReference>
<keyword evidence="1" id="KW-1133">Transmembrane helix</keyword>
<feature type="transmembrane region" description="Helical" evidence="1">
    <location>
        <begin position="83"/>
        <end position="103"/>
    </location>
</feature>
<dbReference type="PANTHER" id="PTHR34220">
    <property type="entry name" value="SENSOR HISTIDINE KINASE YPDA"/>
    <property type="match status" value="1"/>
</dbReference>
<proteinExistence type="predicted"/>
<dbReference type="InterPro" id="IPR050640">
    <property type="entry name" value="Bact_2-comp_sensor_kinase"/>
</dbReference>
<evidence type="ECO:0000313" key="3">
    <source>
        <dbReference type="EMBL" id="HIZ91034.1"/>
    </source>
</evidence>
<keyword evidence="1" id="KW-0812">Transmembrane</keyword>
<dbReference type="InterPro" id="IPR036890">
    <property type="entry name" value="HATPase_C_sf"/>
</dbReference>
<comment type="caution">
    <text evidence="3">The sequence shown here is derived from an EMBL/GenBank/DDBJ whole genome shotgun (WGS) entry which is preliminary data.</text>
</comment>
<evidence type="ECO:0000256" key="1">
    <source>
        <dbReference type="SAM" id="Phobius"/>
    </source>
</evidence>
<name>A0A9D2GX71_9BACE</name>
<dbReference type="GO" id="GO:0000155">
    <property type="term" value="F:phosphorelay sensor kinase activity"/>
    <property type="evidence" value="ECO:0007669"/>
    <property type="project" value="InterPro"/>
</dbReference>
<evidence type="ECO:0000313" key="4">
    <source>
        <dbReference type="Proteomes" id="UP000824108"/>
    </source>
</evidence>
<feature type="transmembrane region" description="Helical" evidence="1">
    <location>
        <begin position="45"/>
        <end position="63"/>
    </location>
</feature>
<feature type="transmembrane region" description="Helical" evidence="1">
    <location>
        <begin position="115"/>
        <end position="134"/>
    </location>
</feature>
<dbReference type="AlphaFoldDB" id="A0A9D2GX71"/>
<dbReference type="Gene3D" id="3.30.565.10">
    <property type="entry name" value="Histidine kinase-like ATPase, C-terminal domain"/>
    <property type="match status" value="1"/>
</dbReference>
<dbReference type="InterPro" id="IPR010559">
    <property type="entry name" value="Sig_transdc_His_kin_internal"/>
</dbReference>
<evidence type="ECO:0000259" key="2">
    <source>
        <dbReference type="Pfam" id="PF06580"/>
    </source>
</evidence>
<keyword evidence="1" id="KW-0472">Membrane</keyword>
<sequence>MQPNSRQYLGDILLYSGLGCFSYFFLVRFADIPLRYQDRLLTPEAFVAVMLLFNGVGLGMRYIQLRLRRSYPTFLGSRRQMVLFFVLSGAFLFLLNYLLQVSVKWLLDVPQPLALAYKGVRLLLIVWLTELVIVSQSVSNRFYKDLLTAYRRTRQLEETALQARYMALQTQLNPHFLFNSLNTLVAEIEYNPQGAVSFTRNLSDVYRYILTCQDKRLVGLREEMEFVDTYVELHRVRLGDCLTVDWQVDEAVREDAQLPPLTLQVLVENIVKHNAISPSRPMTVEVEVVSDEEGDSWLRVSNPLRPKLGAVSDGHGLDNLTQRYRLLCGKEIRVQKGEDCFIVKVPLLYE</sequence>
<reference evidence="3" key="1">
    <citation type="journal article" date="2021" name="PeerJ">
        <title>Extensive microbial diversity within the chicken gut microbiome revealed by metagenomics and culture.</title>
        <authorList>
            <person name="Gilroy R."/>
            <person name="Ravi A."/>
            <person name="Getino M."/>
            <person name="Pursley I."/>
            <person name="Horton D.L."/>
            <person name="Alikhan N.F."/>
            <person name="Baker D."/>
            <person name="Gharbi K."/>
            <person name="Hall N."/>
            <person name="Watson M."/>
            <person name="Adriaenssens E.M."/>
            <person name="Foster-Nyarko E."/>
            <person name="Jarju S."/>
            <person name="Secka A."/>
            <person name="Antonio M."/>
            <person name="Oren A."/>
            <person name="Chaudhuri R.R."/>
            <person name="La Ragione R."/>
            <person name="Hildebrand F."/>
            <person name="Pallen M.J."/>
        </authorList>
    </citation>
    <scope>NUCLEOTIDE SEQUENCE</scope>
    <source>
        <strain evidence="3">CHK118-2852</strain>
    </source>
</reference>
<dbReference type="EMBL" id="DXAV01000023">
    <property type="protein sequence ID" value="HIZ91034.1"/>
    <property type="molecule type" value="Genomic_DNA"/>
</dbReference>
<reference evidence="3" key="2">
    <citation type="submission" date="2021-04" db="EMBL/GenBank/DDBJ databases">
        <authorList>
            <person name="Gilroy R."/>
        </authorList>
    </citation>
    <scope>NUCLEOTIDE SEQUENCE</scope>
    <source>
        <strain evidence="3">CHK118-2852</strain>
    </source>
</reference>
<keyword evidence="3" id="KW-0808">Transferase</keyword>
<dbReference type="Pfam" id="PF06580">
    <property type="entry name" value="His_kinase"/>
    <property type="match status" value="1"/>
</dbReference>